<dbReference type="Gene3D" id="3.20.20.80">
    <property type="entry name" value="Glycosidases"/>
    <property type="match status" value="2"/>
</dbReference>
<dbReference type="InterPro" id="IPR017853">
    <property type="entry name" value="GH"/>
</dbReference>
<feature type="binding site" evidence="6">
    <location>
        <begin position="991"/>
        <end position="992"/>
    </location>
    <ligand>
        <name>alpha-maltose 1-phosphate</name>
        <dbReference type="ChEBI" id="CHEBI:63576"/>
    </ligand>
</feature>
<feature type="active site" description="Proton donor" evidence="6">
    <location>
        <position position="880"/>
    </location>
</feature>
<dbReference type="RefSeq" id="WP_121084555.1">
    <property type="nucleotide sequence ID" value="NZ_RBZU01000002.1"/>
</dbReference>
<dbReference type="InterPro" id="IPR006047">
    <property type="entry name" value="GH13_cat_dom"/>
</dbReference>
<evidence type="ECO:0000259" key="7">
    <source>
        <dbReference type="SMART" id="SM00642"/>
    </source>
</evidence>
<dbReference type="AlphaFoldDB" id="A0A494Y5G2"/>
<feature type="active site" description="Nucleophile" evidence="6">
    <location>
        <position position="851"/>
    </location>
</feature>
<dbReference type="SMART" id="SM00642">
    <property type="entry name" value="Aamy"/>
    <property type="match status" value="1"/>
</dbReference>
<dbReference type="SUPFAM" id="SSF51445">
    <property type="entry name" value="(Trans)glycosidases"/>
    <property type="match status" value="2"/>
</dbReference>
<comment type="function">
    <text evidence="6">Maltosyltransferase that uses maltose 1-phosphate (M1P) as the sugar donor to elongate linear or branched alpha-(1-&gt;4)-glucans. Is involved in a branched alpha-glucan biosynthetic pathway from trehalose, together with TreS, Mak and GlgB.</text>
</comment>
<dbReference type="InterPro" id="IPR013783">
    <property type="entry name" value="Ig-like_fold"/>
</dbReference>
<dbReference type="Pfam" id="PF11896">
    <property type="entry name" value="GlgE_dom_N_S"/>
    <property type="match status" value="1"/>
</dbReference>
<reference evidence="8 9" key="1">
    <citation type="submission" date="2018-10" db="EMBL/GenBank/DDBJ databases">
        <title>Robbsia sp. DHC34, isolated from soil.</title>
        <authorList>
            <person name="Gao Z.-H."/>
            <person name="Qiu L.-H."/>
        </authorList>
    </citation>
    <scope>NUCLEOTIDE SEQUENCE [LARGE SCALE GENOMIC DNA]</scope>
    <source>
        <strain evidence="8 9">DHC34</strain>
    </source>
</reference>
<feature type="binding site" evidence="6">
    <location>
        <position position="719"/>
    </location>
    <ligand>
        <name>alpha-maltose 1-phosphate</name>
        <dbReference type="ChEBI" id="CHEBI:63576"/>
    </ligand>
</feature>
<dbReference type="EC" id="2.4.99.16" evidence="6"/>
<keyword evidence="2 6" id="KW-0328">Glycosyltransferase</keyword>
<dbReference type="Gene3D" id="2.60.40.1180">
    <property type="entry name" value="Golgi alpha-mannosidase II"/>
    <property type="match status" value="1"/>
</dbReference>
<dbReference type="InterPro" id="IPR049171">
    <property type="entry name" value="GLGE_C"/>
</dbReference>
<comment type="catalytic activity">
    <reaction evidence="5 6">
        <text>alpha-maltose 1-phosphate + [(1-&gt;4)-alpha-D-glucosyl](n) = [(1-&gt;4)-alpha-D-glucosyl](n+2) + phosphate</text>
        <dbReference type="Rhea" id="RHEA:42692"/>
        <dbReference type="Rhea" id="RHEA-COMP:9584"/>
        <dbReference type="Rhea" id="RHEA-COMP:10183"/>
        <dbReference type="ChEBI" id="CHEBI:15444"/>
        <dbReference type="ChEBI" id="CHEBI:43474"/>
        <dbReference type="ChEBI" id="CHEBI:63576"/>
        <dbReference type="EC" id="2.4.99.16"/>
    </reaction>
</comment>
<dbReference type="HAMAP" id="MF_02124">
    <property type="entry name" value="GlgE"/>
    <property type="match status" value="1"/>
</dbReference>
<dbReference type="GO" id="GO:0016758">
    <property type="term" value="F:hexosyltransferase activity"/>
    <property type="evidence" value="ECO:0007669"/>
    <property type="project" value="UniProtKB-UniRule"/>
</dbReference>
<comment type="similarity">
    <text evidence="6">Belongs to the glycosyl hydrolase 13 family. GlgE subfamily.</text>
</comment>
<evidence type="ECO:0000256" key="1">
    <source>
        <dbReference type="ARBA" id="ARBA00011738"/>
    </source>
</evidence>
<dbReference type="Proteomes" id="UP000270342">
    <property type="component" value="Unassembled WGS sequence"/>
</dbReference>
<evidence type="ECO:0000256" key="6">
    <source>
        <dbReference type="HAMAP-Rule" id="MF_02124"/>
    </source>
</evidence>
<organism evidence="8 9">
    <name type="scientific">Pararobbsia silviterrae</name>
    <dbReference type="NCBI Taxonomy" id="1792498"/>
    <lineage>
        <taxon>Bacteria</taxon>
        <taxon>Pseudomonadati</taxon>
        <taxon>Pseudomonadota</taxon>
        <taxon>Betaproteobacteria</taxon>
        <taxon>Burkholderiales</taxon>
        <taxon>Burkholderiaceae</taxon>
        <taxon>Pararobbsia</taxon>
    </lineage>
</organism>
<feature type="binding site" evidence="6">
    <location>
        <position position="779"/>
    </location>
    <ligand>
        <name>alpha-maltose 1-phosphate</name>
        <dbReference type="ChEBI" id="CHEBI:63576"/>
    </ligand>
</feature>
<comment type="subunit">
    <text evidence="1 6">Homodimer.</text>
</comment>
<comment type="caution">
    <text evidence="8">The sequence shown here is derived from an EMBL/GenBank/DDBJ whole genome shotgun (WGS) entry which is preliminary data.</text>
</comment>
<dbReference type="CDD" id="cd11344">
    <property type="entry name" value="AmyAc_GlgE_like"/>
    <property type="match status" value="1"/>
</dbReference>
<dbReference type="Gene3D" id="1.20.58.80">
    <property type="entry name" value="Phosphotransferase system, lactose/cellobiose-type IIA subunit"/>
    <property type="match status" value="1"/>
</dbReference>
<dbReference type="PANTHER" id="PTHR47786">
    <property type="entry name" value="ALPHA-1,4-GLUCAN:MALTOSE-1-PHOSPHATE MALTOSYLTRANSFERASE"/>
    <property type="match status" value="1"/>
</dbReference>
<dbReference type="OrthoDB" id="9805159at2"/>
<dbReference type="Pfam" id="PF21702">
    <property type="entry name" value="GLGE_C"/>
    <property type="match status" value="1"/>
</dbReference>
<accession>A0A494Y5G2</accession>
<evidence type="ECO:0000256" key="2">
    <source>
        <dbReference type="ARBA" id="ARBA00022676"/>
    </source>
</evidence>
<proteinExistence type="inferred from homology"/>
<sequence>MELNPAFAPRIAYLNPLLIGPVDAWPPWLDRAAAMGFDHVLIAPPFQPGRAGNILVSADYRRVHPVFETERDSHEVLAELSGLARERGLALLVDLMIEAFASDSVFYHQHMHWFHAFETAHARLDPRRAPRESEIAFANFNDPETSAQWTEWWSAELGAFADAGVAGFRFFAPHGVPAHVWRRLGGTVRARHPALHTLAWTPGLSRDEVSSLADGGFSAVFSSLRWWDYRSAWFIDEHAALARVASPIAFPEEPLGARLRHDFGGADAVHIERAYRRAYDSCIALGTGVLMPLGFETGAALAAPLTGSAATRGEHAAQTPLFDLSGHIAAANARHRTSPALHTVGAIAALGGPGSDVAALLRSTSPDARRSTHAVLATINADLSRPATAMPDRFLVDVPGGFTRYVPIDAPDTEAPPHLPWYTLAPGEARVMLGKRDAPILGAAPAKRGQKTAERKRALEAAHAPRVIIEHVQPCVDDGRFAVKRVVGDQLRVSADIFMDGHDVLAAVVLWRAADHAEWNETPLEFVGNDHWTATIPLTRLGRHEFTIEAWRDAYATLAEHAEKKRHADQAIDVELEEARILIRQAADFAAAAAGASETAAAHDTPLVLELQHLAAAFEKADTARRTELVFAESTARLLAASRLRPFAARHDRVLRVEAERSAARFASWYELFPRSMSNDPHRHGTLIDVIERLPAIRDMGFDVLYFPPIHPIGRANRKGKNNALKALPDDVGSPYAIGSAEGGHTALHPELGTFDDFRTLMDAAHAHGLELAIDFAIQCSPDHPWLKDHPSWFAWRPDGTLRYAENPPKKYQDIVNPDFYAQDAVPELWLALRDIVQFWVEAGIKIFRVDNPHTKPLPFWEWMIDEIRSRDPEVIFLSEAFTRPRVMYRLAKVGFSQSYSYFTWRETKHEFTDYLTELTTTEVKDFFRPNFFVNTPDINPHFLQRSGRAGFMIRAALAATLSGLWGVYCGFELCESAALPNSEEYLDSEKYQLRQWDWRRPGHIIDEIATLNRIRRVNPALHTYHGLTFLPADNDQILFFEKATRSRNNVLVIAINLDPHQTQEAAIDVPLSRFGLPDDATLHVEDQVTGAHFDWHGHHQRIRLDPHVLPFAIYRIRPPEWDGSHGG</sequence>
<keyword evidence="9" id="KW-1185">Reference proteome</keyword>
<dbReference type="PANTHER" id="PTHR47786:SF2">
    <property type="entry name" value="GLYCOSYL HYDROLASE FAMILY 13 CATALYTIC DOMAIN-CONTAINING PROTEIN"/>
    <property type="match status" value="1"/>
</dbReference>
<keyword evidence="3 6" id="KW-0808">Transferase</keyword>
<dbReference type="InterPro" id="IPR021828">
    <property type="entry name" value="GlgE_dom_N/S"/>
</dbReference>
<protein>
    <recommendedName>
        <fullName evidence="6">Alpha-1,4-glucan:maltose-1-phosphate maltosyltransferase</fullName>
        <shortName evidence="6">GMPMT</shortName>
        <ecNumber evidence="6">2.4.99.16</ecNumber>
    </recommendedName>
    <alternativeName>
        <fullName evidence="6">(1-&gt;4)-alpha-D-glucan:maltose-1-phosphate alpha-D-maltosyltransferase</fullName>
    </alternativeName>
</protein>
<dbReference type="EMBL" id="RBZU01000002">
    <property type="protein sequence ID" value="RKP57513.1"/>
    <property type="molecule type" value="Genomic_DNA"/>
</dbReference>
<evidence type="ECO:0000256" key="3">
    <source>
        <dbReference type="ARBA" id="ARBA00022679"/>
    </source>
</evidence>
<dbReference type="InterPro" id="IPR013780">
    <property type="entry name" value="Glyco_hydro_b"/>
</dbReference>
<feature type="binding site" evidence="6">
    <location>
        <position position="814"/>
    </location>
    <ligand>
        <name>alpha-maltose 1-phosphate</name>
        <dbReference type="ChEBI" id="CHEBI:63576"/>
    </ligand>
</feature>
<evidence type="ECO:0000256" key="5">
    <source>
        <dbReference type="ARBA" id="ARBA00048735"/>
    </source>
</evidence>
<dbReference type="GO" id="GO:0030979">
    <property type="term" value="P:alpha-glucan biosynthetic process"/>
    <property type="evidence" value="ECO:0007669"/>
    <property type="project" value="UniProtKB-UniRule"/>
</dbReference>
<feature type="site" description="Transition state stabilizer" evidence="6">
    <location>
        <position position="938"/>
    </location>
</feature>
<evidence type="ECO:0000256" key="4">
    <source>
        <dbReference type="ARBA" id="ARBA00023277"/>
    </source>
</evidence>
<keyword evidence="4 6" id="KW-0119">Carbohydrate metabolism</keyword>
<dbReference type="InterPro" id="IPR026585">
    <property type="entry name" value="GlgE"/>
</dbReference>
<feature type="domain" description="Glycosyl hydrolase family 13 catalytic" evidence="7">
    <location>
        <begin position="671"/>
        <end position="1016"/>
    </location>
</feature>
<evidence type="ECO:0000313" key="9">
    <source>
        <dbReference type="Proteomes" id="UP000270342"/>
    </source>
</evidence>
<feature type="binding site" evidence="6">
    <location>
        <position position="852"/>
    </location>
    <ligand>
        <name>alpha-maltose 1-phosphate</name>
        <dbReference type="ChEBI" id="CHEBI:63576"/>
    </ligand>
</feature>
<gene>
    <name evidence="6" type="primary">glgE</name>
    <name evidence="8" type="ORF">D7S86_05990</name>
</gene>
<name>A0A494Y5G2_9BURK</name>
<dbReference type="Pfam" id="PF00128">
    <property type="entry name" value="Alpha-amylase"/>
    <property type="match status" value="1"/>
</dbReference>
<dbReference type="GO" id="GO:0004553">
    <property type="term" value="F:hydrolase activity, hydrolyzing O-glycosyl compounds"/>
    <property type="evidence" value="ECO:0007669"/>
    <property type="project" value="InterPro"/>
</dbReference>
<evidence type="ECO:0000313" key="8">
    <source>
        <dbReference type="EMBL" id="RKP57513.1"/>
    </source>
</evidence>
<dbReference type="Gene3D" id="2.60.40.10">
    <property type="entry name" value="Immunoglobulins"/>
    <property type="match status" value="1"/>
</dbReference>